<feature type="transmembrane region" description="Helical" evidence="7">
    <location>
        <begin position="75"/>
        <end position="94"/>
    </location>
</feature>
<feature type="transmembrane region" description="Helical" evidence="7">
    <location>
        <begin position="309"/>
        <end position="326"/>
    </location>
</feature>
<dbReference type="PANTHER" id="PTHR23517">
    <property type="entry name" value="RESISTANCE PROTEIN MDTM, PUTATIVE-RELATED-RELATED"/>
    <property type="match status" value="1"/>
</dbReference>
<dbReference type="Gene3D" id="1.20.1250.20">
    <property type="entry name" value="MFS general substrate transporter like domains"/>
    <property type="match status" value="3"/>
</dbReference>
<gene>
    <name evidence="9" type="ORF">EVA_02924</name>
</gene>
<dbReference type="EMBL" id="AMCI01000496">
    <property type="protein sequence ID" value="EJX08961.1"/>
    <property type="molecule type" value="Genomic_DNA"/>
</dbReference>
<dbReference type="Pfam" id="PF00854">
    <property type="entry name" value="PTR2"/>
    <property type="match status" value="2"/>
</dbReference>
<dbReference type="SUPFAM" id="SSF103473">
    <property type="entry name" value="MFS general substrate transporter"/>
    <property type="match status" value="1"/>
</dbReference>
<feature type="transmembrane region" description="Helical" evidence="7">
    <location>
        <begin position="237"/>
        <end position="254"/>
    </location>
</feature>
<feature type="transmembrane region" description="Helical" evidence="7">
    <location>
        <begin position="44"/>
        <end position="63"/>
    </location>
</feature>
<dbReference type="CDD" id="cd17346">
    <property type="entry name" value="MFS_DtpA_like"/>
    <property type="match status" value="1"/>
</dbReference>
<dbReference type="InterPro" id="IPR018456">
    <property type="entry name" value="PTR2_symporter_CS"/>
</dbReference>
<feature type="transmembrane region" description="Helical" evidence="7">
    <location>
        <begin position="346"/>
        <end position="363"/>
    </location>
</feature>
<evidence type="ECO:0000256" key="4">
    <source>
        <dbReference type="ARBA" id="ARBA00022692"/>
    </source>
</evidence>
<feature type="transmembrane region" description="Helical" evidence="7">
    <location>
        <begin position="180"/>
        <end position="200"/>
    </location>
</feature>
<feature type="transmembrane region" description="Helical" evidence="7">
    <location>
        <begin position="21"/>
        <end position="38"/>
    </location>
</feature>
<dbReference type="InterPro" id="IPR000109">
    <property type="entry name" value="POT_fam"/>
</dbReference>
<feature type="domain" description="Major facilitator superfamily (MFS) profile" evidence="8">
    <location>
        <begin position="8"/>
        <end position="507"/>
    </location>
</feature>
<feature type="transmembrane region" description="Helical" evidence="7">
    <location>
        <begin position="143"/>
        <end position="168"/>
    </location>
</feature>
<dbReference type="InterPro" id="IPR050171">
    <property type="entry name" value="MFS_Transporters"/>
</dbReference>
<comment type="caution">
    <text evidence="9">The sequence shown here is derived from an EMBL/GenBank/DDBJ whole genome shotgun (WGS) entry which is preliminary data.</text>
</comment>
<feature type="transmembrane region" description="Helical" evidence="7">
    <location>
        <begin position="455"/>
        <end position="477"/>
    </location>
</feature>
<feature type="transmembrane region" description="Helical" evidence="7">
    <location>
        <begin position="100"/>
        <end position="122"/>
    </location>
</feature>
<dbReference type="AlphaFoldDB" id="J9D829"/>
<evidence type="ECO:0000256" key="3">
    <source>
        <dbReference type="ARBA" id="ARBA00022475"/>
    </source>
</evidence>
<dbReference type="InterPro" id="IPR036259">
    <property type="entry name" value="MFS_trans_sf"/>
</dbReference>
<comment type="subcellular location">
    <subcellularLocation>
        <location evidence="1">Cell membrane</location>
        <topology evidence="1">Multi-pass membrane protein</topology>
    </subcellularLocation>
</comment>
<dbReference type="PROSITE" id="PS50850">
    <property type="entry name" value="MFS"/>
    <property type="match status" value="1"/>
</dbReference>
<organism evidence="9">
    <name type="scientific">gut metagenome</name>
    <dbReference type="NCBI Taxonomy" id="749906"/>
    <lineage>
        <taxon>unclassified sequences</taxon>
        <taxon>metagenomes</taxon>
        <taxon>organismal metagenomes</taxon>
    </lineage>
</organism>
<dbReference type="GO" id="GO:0006857">
    <property type="term" value="P:oligopeptide transport"/>
    <property type="evidence" value="ECO:0007669"/>
    <property type="project" value="InterPro"/>
</dbReference>
<dbReference type="GO" id="GO:0005886">
    <property type="term" value="C:plasma membrane"/>
    <property type="evidence" value="ECO:0007669"/>
    <property type="project" value="UniProtKB-SubCell"/>
</dbReference>
<evidence type="ECO:0000256" key="2">
    <source>
        <dbReference type="ARBA" id="ARBA00022448"/>
    </source>
</evidence>
<dbReference type="PROSITE" id="PS01023">
    <property type="entry name" value="PTR2_2"/>
    <property type="match status" value="1"/>
</dbReference>
<feature type="transmembrane region" description="Helical" evidence="7">
    <location>
        <begin position="483"/>
        <end position="503"/>
    </location>
</feature>
<proteinExistence type="predicted"/>
<evidence type="ECO:0000256" key="5">
    <source>
        <dbReference type="ARBA" id="ARBA00022989"/>
    </source>
</evidence>
<dbReference type="GO" id="GO:1904680">
    <property type="term" value="F:peptide transmembrane transporter activity"/>
    <property type="evidence" value="ECO:0007669"/>
    <property type="project" value="InterPro"/>
</dbReference>
<evidence type="ECO:0000256" key="7">
    <source>
        <dbReference type="SAM" id="Phobius"/>
    </source>
</evidence>
<feature type="transmembrane region" description="Helical" evidence="7">
    <location>
        <begin position="274"/>
        <end position="297"/>
    </location>
</feature>
<dbReference type="PANTHER" id="PTHR23517:SF15">
    <property type="entry name" value="PROTON-DEPENDENT OLIGOPEPTIDE FAMILY TRANSPORT PROTEIN"/>
    <property type="match status" value="1"/>
</dbReference>
<feature type="transmembrane region" description="Helical" evidence="7">
    <location>
        <begin position="375"/>
        <end position="397"/>
    </location>
</feature>
<feature type="transmembrane region" description="Helical" evidence="7">
    <location>
        <begin position="417"/>
        <end position="434"/>
    </location>
</feature>
<dbReference type="InterPro" id="IPR005279">
    <property type="entry name" value="Dipep/tripep_permease"/>
</dbReference>
<evidence type="ECO:0000256" key="6">
    <source>
        <dbReference type="ARBA" id="ARBA00023136"/>
    </source>
</evidence>
<keyword evidence="5 7" id="KW-1133">Transmembrane helix</keyword>
<evidence type="ECO:0000313" key="9">
    <source>
        <dbReference type="EMBL" id="EJX08961.1"/>
    </source>
</evidence>
<keyword evidence="4 7" id="KW-0812">Transmembrane</keyword>
<accession>J9D829</accession>
<keyword evidence="6 7" id="KW-0472">Membrane</keyword>
<evidence type="ECO:0000256" key="1">
    <source>
        <dbReference type="ARBA" id="ARBA00004651"/>
    </source>
</evidence>
<name>J9D829_9ZZZZ</name>
<reference evidence="9" key="1">
    <citation type="journal article" date="2012" name="PLoS ONE">
        <title>Gene sets for utilization of primary and secondary nutrition supplies in the distal gut of endangered iberian lynx.</title>
        <authorList>
            <person name="Alcaide M."/>
            <person name="Messina E."/>
            <person name="Richter M."/>
            <person name="Bargiela R."/>
            <person name="Peplies J."/>
            <person name="Huws S.A."/>
            <person name="Newbold C.J."/>
            <person name="Golyshin P.N."/>
            <person name="Simon M.A."/>
            <person name="Lopez G."/>
            <person name="Yakimov M.M."/>
            <person name="Ferrer M."/>
        </authorList>
    </citation>
    <scope>NUCLEOTIDE SEQUENCE</scope>
</reference>
<protein>
    <submittedName>
        <fullName evidence="9">Amino acid/peptide transporter</fullName>
    </submittedName>
</protein>
<sequence length="510" mass="55075">MFEGQPKGLFTLALANTGERFGYYTMLAVFVLFLQENFGLSASAAGSIYSTFLMFVYFLPFIGGIMADKFGYSKMVTLGIVVMFLGYVMLSIPAGTGTLAYGSMIAALAFISLGTGLFKGNLQVMVGNLYDDPKYSNKRDSAFSIFYMAINIGALFAPSTAVAIMKWAQENMGASVADSYHYAFGVACLSLIVSMAIYYLGRPTFAQVLTDKKKEDANAKATHHEEELTPAQTKERVVALCLVFAVVIFFWMAFHQNGLTLTYFARDYVQTESTGVQSMMFNVWNLVLVIIAVYSSFSLFQSSSSKGKAISAAVLAIAGAGLYGMYLNTPATTAVDAPIFQQFNPFFVVALTPVSLAFFGMLAKRNAEPSAPKKIGLGMLIAAIGFIVIAMGSLNLATPDAQIAGINEGADVTRVSANWLVSTYLVLTFAELFLSPMGISFVSKVAPPKMKGMMMGGWFVATAIGNLLTVVPAMIWGSYELTIVWGLLIALCLISAIFIFAILKRLEKVA</sequence>
<evidence type="ECO:0000259" key="8">
    <source>
        <dbReference type="PROSITE" id="PS50850"/>
    </source>
</evidence>
<dbReference type="InterPro" id="IPR020846">
    <property type="entry name" value="MFS_dom"/>
</dbReference>
<keyword evidence="2" id="KW-0813">Transport</keyword>
<keyword evidence="3" id="KW-1003">Cell membrane</keyword>